<feature type="transmembrane region" description="Helical" evidence="1">
    <location>
        <begin position="115"/>
        <end position="133"/>
    </location>
</feature>
<gene>
    <name evidence="2" type="ORF">GCM10009030_15560</name>
</gene>
<evidence type="ECO:0000313" key="3">
    <source>
        <dbReference type="Proteomes" id="UP000605784"/>
    </source>
</evidence>
<name>A0A830GJJ0_9EURY</name>
<dbReference type="InterPro" id="IPR007404">
    <property type="entry name" value="YdjM-like"/>
</dbReference>
<proteinExistence type="predicted"/>
<keyword evidence="1" id="KW-0812">Transmembrane</keyword>
<dbReference type="EMBL" id="BMOU01000002">
    <property type="protein sequence ID" value="GGN91938.1"/>
    <property type="molecule type" value="Genomic_DNA"/>
</dbReference>
<keyword evidence="1" id="KW-1133">Transmembrane helix</keyword>
<dbReference type="Pfam" id="PF04307">
    <property type="entry name" value="YdjM"/>
    <property type="match status" value="1"/>
</dbReference>
<dbReference type="AlphaFoldDB" id="A0A830GJJ0"/>
<accession>A0A830GJJ0</accession>
<dbReference type="Proteomes" id="UP000605784">
    <property type="component" value="Unassembled WGS sequence"/>
</dbReference>
<evidence type="ECO:0000313" key="2">
    <source>
        <dbReference type="EMBL" id="GGN91938.1"/>
    </source>
</evidence>
<feature type="transmembrane region" description="Helical" evidence="1">
    <location>
        <begin position="31"/>
        <end position="50"/>
    </location>
</feature>
<evidence type="ECO:0008006" key="4">
    <source>
        <dbReference type="Google" id="ProtNLM"/>
    </source>
</evidence>
<keyword evidence="1" id="KW-0472">Membrane</keyword>
<sequence length="157" mass="16831">MLALAVGTQFPDLVDKPLGWTLGVLPGGRSLAHSLVTLALVAAVAGYLGYRSRGRDASLAFVSGTLSHVLADGLYPVLEGRYVDLSYLLWPILPVPEADVGKSFLAHVAQLTLDSYVTFELALLVFATVLWWADGRPGLGTLWATGSRWVDRLVSHG</sequence>
<protein>
    <recommendedName>
        <fullName evidence="4">Metal-dependent hydrolase</fullName>
    </recommendedName>
</protein>
<reference evidence="2" key="2">
    <citation type="submission" date="2020-09" db="EMBL/GenBank/DDBJ databases">
        <authorList>
            <person name="Sun Q."/>
            <person name="Ohkuma M."/>
        </authorList>
    </citation>
    <scope>NUCLEOTIDE SEQUENCE</scope>
    <source>
        <strain evidence="2">JCM 17820</strain>
    </source>
</reference>
<keyword evidence="3" id="KW-1185">Reference proteome</keyword>
<organism evidence="2 3">
    <name type="scientific">Haloarcula pellucida</name>
    <dbReference type="NCBI Taxonomy" id="1427151"/>
    <lineage>
        <taxon>Archaea</taxon>
        <taxon>Methanobacteriati</taxon>
        <taxon>Methanobacteriota</taxon>
        <taxon>Stenosarchaea group</taxon>
        <taxon>Halobacteria</taxon>
        <taxon>Halobacteriales</taxon>
        <taxon>Haloarculaceae</taxon>
        <taxon>Haloarcula</taxon>
    </lineage>
</organism>
<evidence type="ECO:0000256" key="1">
    <source>
        <dbReference type="SAM" id="Phobius"/>
    </source>
</evidence>
<comment type="caution">
    <text evidence="2">The sequence shown here is derived from an EMBL/GenBank/DDBJ whole genome shotgun (WGS) entry which is preliminary data.</text>
</comment>
<reference evidence="2" key="1">
    <citation type="journal article" date="2014" name="Int. J. Syst. Evol. Microbiol.">
        <title>Complete genome sequence of Corynebacterium casei LMG S-19264T (=DSM 44701T), isolated from a smear-ripened cheese.</title>
        <authorList>
            <consortium name="US DOE Joint Genome Institute (JGI-PGF)"/>
            <person name="Walter F."/>
            <person name="Albersmeier A."/>
            <person name="Kalinowski J."/>
            <person name="Ruckert C."/>
        </authorList>
    </citation>
    <scope>NUCLEOTIDE SEQUENCE</scope>
    <source>
        <strain evidence="2">JCM 17820</strain>
    </source>
</reference>